<dbReference type="PIRSF" id="PIRSF036483">
    <property type="entry name" value="PFK_XF0274"/>
    <property type="match status" value="1"/>
</dbReference>
<keyword evidence="6" id="KW-0324">Glycolysis</keyword>
<keyword evidence="2 6" id="KW-0808">Transferase</keyword>
<keyword evidence="4 6" id="KW-0418">Kinase</keyword>
<accession>A0A5C4T7D6</accession>
<comment type="similarity">
    <text evidence="6">Belongs to the phosphofructokinase type A (PFKA) family. PPi-dependent PFK group II subfamily. Clade 'B2' sub-subfamily.</text>
</comment>
<comment type="catalytic activity">
    <reaction evidence="6">
        <text>beta-D-fructose 6-phosphate + diphosphate = beta-D-fructose 1,6-bisphosphate + phosphate + H(+)</text>
        <dbReference type="Rhea" id="RHEA:13613"/>
        <dbReference type="ChEBI" id="CHEBI:15378"/>
        <dbReference type="ChEBI" id="CHEBI:32966"/>
        <dbReference type="ChEBI" id="CHEBI:33019"/>
        <dbReference type="ChEBI" id="CHEBI:43474"/>
        <dbReference type="ChEBI" id="CHEBI:57634"/>
        <dbReference type="EC" id="2.7.1.90"/>
    </reaction>
</comment>
<keyword evidence="6" id="KW-0963">Cytoplasm</keyword>
<keyword evidence="9" id="KW-1185">Reference proteome</keyword>
<sequence length="423" mass="46310">MTDSRRKLCGSWSRNAGYLWPREGESMKTYNVVVGQSGGPTPVINASLRGVVEQALKAEQVDRIYGTPNGLSGILRNELIGLNGKLPQIRQAARQPGAVLGTSRHPLHESEYERIIANLEQADAKVFCYIGGNGSSRTVLALAEYARSKGKDIRFVHIPKTIDNDLDGTDHTPGYGSAAKFLSHMTQWFAVDMVSLQTVPKIEIIEVMGGNRGWLPAASALFKTRSGYPNLVYLPDKPVEATTILNDVESVFQRKESIMMMVPDHLRVNGLPTDPLAVEDRLRGNNTGIGFRLSQHITRTLGIPTRTTVPYALYRIAPGAVSAVDLEEAYQLGAKAVEYAAAGYTGGMVSLERVSAKPYLSRIRWVALDGVAGQEKTFPAAYWNADEHRPTAAFADYLLPLIDGETPDCLFSLSDLDRKGFSQ</sequence>
<dbReference type="HAMAP" id="MF_01978">
    <property type="entry name" value="Phosphofructokinase_II_B2"/>
    <property type="match status" value="1"/>
</dbReference>
<evidence type="ECO:0000256" key="1">
    <source>
        <dbReference type="ARBA" id="ARBA00001946"/>
    </source>
</evidence>
<proteinExistence type="inferred from homology"/>
<dbReference type="Gene3D" id="3.40.50.460">
    <property type="entry name" value="Phosphofructokinase domain"/>
    <property type="match status" value="1"/>
</dbReference>
<protein>
    <recommendedName>
        <fullName evidence="6">Pyrophosphate--fructose 6-phosphate 1-phosphotransferase</fullName>
        <ecNumber evidence="6">2.7.1.90</ecNumber>
    </recommendedName>
    <alternativeName>
        <fullName evidence="6">6-phosphofructokinase, pyrophosphate dependent</fullName>
    </alternativeName>
    <alternativeName>
        <fullName evidence="6">PPi-dependent phosphofructokinase</fullName>
        <shortName evidence="6">PPi-PFK</shortName>
    </alternativeName>
    <alternativeName>
        <fullName evidence="6">Pyrophosphate-dependent 6-phosphofructose-1-kinase</fullName>
    </alternativeName>
</protein>
<dbReference type="GO" id="GO:0006002">
    <property type="term" value="P:fructose 6-phosphate metabolic process"/>
    <property type="evidence" value="ECO:0007669"/>
    <property type="project" value="InterPro"/>
</dbReference>
<evidence type="ECO:0000259" key="7">
    <source>
        <dbReference type="Pfam" id="PF00365"/>
    </source>
</evidence>
<dbReference type="GO" id="GO:0003872">
    <property type="term" value="F:6-phosphofructokinase activity"/>
    <property type="evidence" value="ECO:0007669"/>
    <property type="project" value="UniProtKB-UniRule"/>
</dbReference>
<feature type="binding site" evidence="6">
    <location>
        <position position="39"/>
    </location>
    <ligand>
        <name>diphosphate</name>
        <dbReference type="ChEBI" id="CHEBI:33019"/>
    </ligand>
</feature>
<dbReference type="InterPro" id="IPR022953">
    <property type="entry name" value="ATP_PFK"/>
</dbReference>
<comment type="function">
    <text evidence="6">Catalyzes the phosphorylation of D-fructose 6-phosphate, the first committing step of glycolysis. Uses inorganic phosphate (PPi) as phosphoryl donor instead of ATP like common ATP-dependent phosphofructokinases (ATP-PFKs), which renders the reaction reversible, and can thus function both in glycolysis and gluconeogenesis. Consistently, PPi-PFK can replace the enzymes of both the forward (ATP-PFK) and reverse (fructose-bisphosphatase (FBPase)) reactions.</text>
</comment>
<name>A0A5C4T7D6_9BACL</name>
<dbReference type="InterPro" id="IPR050929">
    <property type="entry name" value="PFKA"/>
</dbReference>
<feature type="domain" description="Phosphofructokinase" evidence="7">
    <location>
        <begin position="32"/>
        <end position="339"/>
    </location>
</feature>
<dbReference type="EMBL" id="VDCQ01000023">
    <property type="protein sequence ID" value="TNJ64958.1"/>
    <property type="molecule type" value="Genomic_DNA"/>
</dbReference>
<organism evidence="8 9">
    <name type="scientific">Paenibacillus hemerocallicola</name>
    <dbReference type="NCBI Taxonomy" id="1172614"/>
    <lineage>
        <taxon>Bacteria</taxon>
        <taxon>Bacillati</taxon>
        <taxon>Bacillota</taxon>
        <taxon>Bacilli</taxon>
        <taxon>Bacillales</taxon>
        <taxon>Paenibacillaceae</taxon>
        <taxon>Paenibacillus</taxon>
    </lineage>
</organism>
<comment type="caution">
    <text evidence="8">The sequence shown here is derived from an EMBL/GenBank/DDBJ whole genome shotgun (WGS) entry which is preliminary data.</text>
</comment>
<evidence type="ECO:0000256" key="3">
    <source>
        <dbReference type="ARBA" id="ARBA00022723"/>
    </source>
</evidence>
<comment type="caution">
    <text evidence="6">Lacks conserved residue(s) required for the propagation of feature annotation.</text>
</comment>
<dbReference type="NCBIfam" id="NF010675">
    <property type="entry name" value="PRK14072.1"/>
    <property type="match status" value="1"/>
</dbReference>
<evidence type="ECO:0000256" key="6">
    <source>
        <dbReference type="HAMAP-Rule" id="MF_01978"/>
    </source>
</evidence>
<comment type="subunit">
    <text evidence="6">Homodimer.</text>
</comment>
<comment type="activity regulation">
    <text evidence="6">Non-allosteric.</text>
</comment>
<keyword evidence="3 6" id="KW-0479">Metal-binding</keyword>
<evidence type="ECO:0000313" key="8">
    <source>
        <dbReference type="EMBL" id="TNJ64958.1"/>
    </source>
</evidence>
<evidence type="ECO:0000256" key="2">
    <source>
        <dbReference type="ARBA" id="ARBA00022679"/>
    </source>
</evidence>
<dbReference type="PANTHER" id="PTHR45770">
    <property type="entry name" value="ATP-DEPENDENT 6-PHOSPHOFRUCTOKINASE 1"/>
    <property type="match status" value="1"/>
</dbReference>
<keyword evidence="5 6" id="KW-0460">Magnesium</keyword>
<dbReference type="OrthoDB" id="9802503at2"/>
<feature type="binding site" evidence="6">
    <location>
        <begin position="161"/>
        <end position="163"/>
    </location>
    <ligand>
        <name>substrate</name>
    </ligand>
</feature>
<dbReference type="EC" id="2.7.1.90" evidence="6"/>
<dbReference type="GO" id="GO:0005737">
    <property type="term" value="C:cytoplasm"/>
    <property type="evidence" value="ECO:0007669"/>
    <property type="project" value="UniProtKB-SubCell"/>
</dbReference>
<comment type="cofactor">
    <cofactor evidence="1 6">
        <name>Mg(2+)</name>
        <dbReference type="ChEBI" id="CHEBI:18420"/>
    </cofactor>
</comment>
<feature type="site" description="Important for catalytic activity; stabilizes the transition state when the phosphoryl donor is PPi" evidence="6">
    <location>
        <position position="160"/>
    </location>
</feature>
<evidence type="ECO:0000256" key="4">
    <source>
        <dbReference type="ARBA" id="ARBA00022777"/>
    </source>
</evidence>
<dbReference type="InterPro" id="IPR000023">
    <property type="entry name" value="Phosphofructokinase_dom"/>
</dbReference>
<dbReference type="UniPathway" id="UPA00109">
    <property type="reaction ID" value="UER00182"/>
</dbReference>
<dbReference type="Proteomes" id="UP000307943">
    <property type="component" value="Unassembled WGS sequence"/>
</dbReference>
<dbReference type="Gene3D" id="3.40.50.450">
    <property type="match status" value="1"/>
</dbReference>
<reference evidence="8 9" key="1">
    <citation type="submission" date="2019-05" db="EMBL/GenBank/DDBJ databases">
        <title>We sequenced the genome of Paenibacillus hemerocallicola KCTC 33185 for further insight into its adaptation and study the phylogeny of Paenibacillus.</title>
        <authorList>
            <person name="Narsing Rao M.P."/>
        </authorList>
    </citation>
    <scope>NUCLEOTIDE SEQUENCE [LARGE SCALE GENOMIC DNA]</scope>
    <source>
        <strain evidence="8 9">KCTC 33185</strain>
    </source>
</reference>
<dbReference type="Pfam" id="PF00365">
    <property type="entry name" value="PFK"/>
    <property type="match status" value="1"/>
</dbReference>
<evidence type="ECO:0000313" key="9">
    <source>
        <dbReference type="Proteomes" id="UP000307943"/>
    </source>
</evidence>
<dbReference type="InterPro" id="IPR035966">
    <property type="entry name" value="PKF_sf"/>
</dbReference>
<comment type="pathway">
    <text evidence="6">Carbohydrate degradation; glycolysis; D-glyceraldehyde 3-phosphate and glycerone phosphate from D-glucose: step 3/4.</text>
</comment>
<gene>
    <name evidence="6" type="primary">pfp</name>
    <name evidence="8" type="ORF">FE784_17310</name>
</gene>
<dbReference type="InterPro" id="IPR011404">
    <property type="entry name" value="PPi-PFK"/>
</dbReference>
<comment type="subcellular location">
    <subcellularLocation>
        <location evidence="6">Cytoplasm</location>
    </subcellularLocation>
</comment>
<dbReference type="PRINTS" id="PR00476">
    <property type="entry name" value="PHFRCTKINASE"/>
</dbReference>
<feature type="binding site" evidence="6">
    <location>
        <position position="133"/>
    </location>
    <ligand>
        <name>Mg(2+)</name>
        <dbReference type="ChEBI" id="CHEBI:18420"/>
        <note>catalytic</note>
    </ligand>
</feature>
<dbReference type="AlphaFoldDB" id="A0A5C4T7D6"/>
<dbReference type="SUPFAM" id="SSF53784">
    <property type="entry name" value="Phosphofructokinase"/>
    <property type="match status" value="1"/>
</dbReference>
<feature type="active site" description="Proton acceptor" evidence="6">
    <location>
        <position position="163"/>
    </location>
</feature>
<evidence type="ECO:0000256" key="5">
    <source>
        <dbReference type="ARBA" id="ARBA00022842"/>
    </source>
</evidence>
<dbReference type="GO" id="GO:0047334">
    <property type="term" value="F:diphosphate-fructose-6-phosphate 1-phosphotransferase activity"/>
    <property type="evidence" value="ECO:0007669"/>
    <property type="project" value="UniProtKB-EC"/>
</dbReference>
<dbReference type="GO" id="GO:0046872">
    <property type="term" value="F:metal ion binding"/>
    <property type="evidence" value="ECO:0007669"/>
    <property type="project" value="UniProtKB-KW"/>
</dbReference>